<dbReference type="Proteomes" id="UP000801492">
    <property type="component" value="Unassembled WGS sequence"/>
</dbReference>
<evidence type="ECO:0000256" key="6">
    <source>
        <dbReference type="ARBA" id="ARBA00023136"/>
    </source>
</evidence>
<gene>
    <name evidence="11" type="ORF">ILUMI_12243</name>
</gene>
<dbReference type="AlphaFoldDB" id="A0A8K0CUH8"/>
<dbReference type="InterPro" id="IPR052192">
    <property type="entry name" value="Insect_Ionotropic_Sensory_Rcpt"/>
</dbReference>
<keyword evidence="5 9" id="KW-1133">Transmembrane helix</keyword>
<evidence type="ECO:0000313" key="12">
    <source>
        <dbReference type="Proteomes" id="UP000801492"/>
    </source>
</evidence>
<keyword evidence="3" id="KW-1003">Cell membrane</keyword>
<keyword evidence="6 9" id="KW-0472">Membrane</keyword>
<evidence type="ECO:0000256" key="3">
    <source>
        <dbReference type="ARBA" id="ARBA00022475"/>
    </source>
</evidence>
<feature type="domain" description="Ionotropic glutamate receptor C-terminal" evidence="10">
    <location>
        <begin position="231"/>
        <end position="486"/>
    </location>
</feature>
<evidence type="ECO:0000256" key="4">
    <source>
        <dbReference type="ARBA" id="ARBA00022692"/>
    </source>
</evidence>
<protein>
    <recommendedName>
        <fullName evidence="10">Ionotropic glutamate receptor C-terminal domain-containing protein</fullName>
    </recommendedName>
</protein>
<evidence type="ECO:0000256" key="2">
    <source>
        <dbReference type="ARBA" id="ARBA00008685"/>
    </source>
</evidence>
<comment type="subcellular location">
    <subcellularLocation>
        <location evidence="1">Cell membrane</location>
        <topology evidence="1">Multi-pass membrane protein</topology>
    </subcellularLocation>
</comment>
<keyword evidence="4 9" id="KW-0812">Transmembrane</keyword>
<dbReference type="InterPro" id="IPR001320">
    <property type="entry name" value="Iontro_rcpt_C"/>
</dbReference>
<feature type="transmembrane region" description="Helical" evidence="9">
    <location>
        <begin position="834"/>
        <end position="853"/>
    </location>
</feature>
<name>A0A8K0CUH8_IGNLU</name>
<comment type="caution">
    <text evidence="11">The sequence shown here is derived from an EMBL/GenBank/DDBJ whole genome shotgun (WGS) entry which is preliminary data.</text>
</comment>
<sequence length="856" mass="98754">MISTLRCRRPNATIAIVPSVFPMPMPITTKDNIRTKTDFFNFNAIRRHTLVTLRKTNLWHQSKTPRGKFVIVTFNYKHSDTLASIFAQYDITDVVLIHRSDFNNEYTYKAYHNVMPKIKERSINMIMPFPVNITTTEAGDIKAIFGLVLDNLNIIGKALNMEVSFVLTEDAKNIIYSNKSDLYLLLSTTRDEKLYEDYDVSEYFFREIMTWAVPKPDKMPPVKIITSVFESKVWITIVFTLIVMSLSWWLFERLSRKNVNFENFLKFTLTSFALTLYSLTYLVPKNNSLRVLFLFYVIYSLQISTIFQGKLFSALTHPRNTHGITTIEELAKSSLGMIGTKKTKRMLMDYLKEHPTFSKVLEKLITQDPLNITDNLRNIARFKNCSAIIGKTTFLYIFPKYRSKVHLIEHNTGLLELELTLAIRKGHYFLDILNKYSRRISESGISVKLFSDATAPYSNEDMEEDVKVSTLSIYHLNGLFKVWGMGNIEDKPEDCLAQVINKLFPNDSTLYFISDTQENIFVPMTILNPHIILATNTPLSLTLNFYCNYIIYAKDYISFRSTMKTLQEYTIWDRSSSPKGRFLIITSFRYNLESFSKLLFDYDIINSFFFVYNNESVNVTELYSSDLFGEKSGCGQTPKLHSLGTCCQNSNIIFDLNSDILKNLHGCPIRLLSKYKISVSFEESPAIAIMAKLIRLLVSTVNASFYDVTDENQEEILYNHSQGIIFSTVLSRGEQFTRDYDLTNIIYQDQLVWAVPKPPKISHASILDIVEDIFLPNIEASAIMRKGHFFLPTFNNYIRRFSENGFKHKILFDAQQAYVLQVEDSDVALSLEHLMGAFVIWSIGLTLATLLFLNEL</sequence>
<keyword evidence="7" id="KW-0675">Receptor</keyword>
<evidence type="ECO:0000256" key="7">
    <source>
        <dbReference type="ARBA" id="ARBA00023170"/>
    </source>
</evidence>
<dbReference type="EMBL" id="VTPC01007531">
    <property type="protein sequence ID" value="KAF2893933.1"/>
    <property type="molecule type" value="Genomic_DNA"/>
</dbReference>
<keyword evidence="12" id="KW-1185">Reference proteome</keyword>
<organism evidence="11 12">
    <name type="scientific">Ignelater luminosus</name>
    <name type="common">Cucubano</name>
    <name type="synonym">Pyrophorus luminosus</name>
    <dbReference type="NCBI Taxonomy" id="2038154"/>
    <lineage>
        <taxon>Eukaryota</taxon>
        <taxon>Metazoa</taxon>
        <taxon>Ecdysozoa</taxon>
        <taxon>Arthropoda</taxon>
        <taxon>Hexapoda</taxon>
        <taxon>Insecta</taxon>
        <taxon>Pterygota</taxon>
        <taxon>Neoptera</taxon>
        <taxon>Endopterygota</taxon>
        <taxon>Coleoptera</taxon>
        <taxon>Polyphaga</taxon>
        <taxon>Elateriformia</taxon>
        <taxon>Elateroidea</taxon>
        <taxon>Elateridae</taxon>
        <taxon>Agrypninae</taxon>
        <taxon>Pyrophorini</taxon>
        <taxon>Ignelater</taxon>
    </lineage>
</organism>
<feature type="transmembrane region" description="Helical" evidence="9">
    <location>
        <begin position="263"/>
        <end position="283"/>
    </location>
</feature>
<evidence type="ECO:0000259" key="10">
    <source>
        <dbReference type="Pfam" id="PF00060"/>
    </source>
</evidence>
<evidence type="ECO:0000256" key="5">
    <source>
        <dbReference type="ARBA" id="ARBA00022989"/>
    </source>
</evidence>
<evidence type="ECO:0000256" key="9">
    <source>
        <dbReference type="SAM" id="Phobius"/>
    </source>
</evidence>
<dbReference type="GO" id="GO:0015276">
    <property type="term" value="F:ligand-gated monoatomic ion channel activity"/>
    <property type="evidence" value="ECO:0007669"/>
    <property type="project" value="InterPro"/>
</dbReference>
<dbReference type="OrthoDB" id="6783013at2759"/>
<dbReference type="SUPFAM" id="SSF53850">
    <property type="entry name" value="Periplasmic binding protein-like II"/>
    <property type="match status" value="1"/>
</dbReference>
<feature type="transmembrane region" description="Helical" evidence="9">
    <location>
        <begin position="233"/>
        <end position="251"/>
    </location>
</feature>
<comment type="similarity">
    <text evidence="2">Belongs to the glutamate-gated ion channel (TC 1.A.10.1) family.</text>
</comment>
<dbReference type="PANTHER" id="PTHR42643:SF38">
    <property type="entry name" value="IONOTROPIC RECEPTOR 100A"/>
    <property type="match status" value="1"/>
</dbReference>
<feature type="transmembrane region" description="Helical" evidence="9">
    <location>
        <begin position="289"/>
        <end position="307"/>
    </location>
</feature>
<reference evidence="11" key="1">
    <citation type="submission" date="2019-08" db="EMBL/GenBank/DDBJ databases">
        <title>The genome of the North American firefly Photinus pyralis.</title>
        <authorList>
            <consortium name="Photinus pyralis genome working group"/>
            <person name="Fallon T.R."/>
            <person name="Sander Lower S.E."/>
            <person name="Weng J.-K."/>
        </authorList>
    </citation>
    <scope>NUCLEOTIDE SEQUENCE</scope>
    <source>
        <strain evidence="11">TRF0915ILg1</strain>
        <tissue evidence="11">Whole body</tissue>
    </source>
</reference>
<evidence type="ECO:0000313" key="11">
    <source>
        <dbReference type="EMBL" id="KAF2893933.1"/>
    </source>
</evidence>
<proteinExistence type="inferred from homology"/>
<evidence type="ECO:0000256" key="1">
    <source>
        <dbReference type="ARBA" id="ARBA00004651"/>
    </source>
</evidence>
<dbReference type="Gene3D" id="1.10.287.70">
    <property type="match status" value="1"/>
</dbReference>
<keyword evidence="8" id="KW-0325">Glycoprotein</keyword>
<dbReference type="Pfam" id="PF00060">
    <property type="entry name" value="Lig_chan"/>
    <property type="match status" value="1"/>
</dbReference>
<evidence type="ECO:0000256" key="8">
    <source>
        <dbReference type="ARBA" id="ARBA00023180"/>
    </source>
</evidence>
<accession>A0A8K0CUH8</accession>
<dbReference type="PANTHER" id="PTHR42643">
    <property type="entry name" value="IONOTROPIC RECEPTOR 20A-RELATED"/>
    <property type="match status" value="1"/>
</dbReference>
<dbReference type="GO" id="GO:0005886">
    <property type="term" value="C:plasma membrane"/>
    <property type="evidence" value="ECO:0007669"/>
    <property type="project" value="UniProtKB-SubCell"/>
</dbReference>
<dbReference type="GO" id="GO:0050906">
    <property type="term" value="P:detection of stimulus involved in sensory perception"/>
    <property type="evidence" value="ECO:0007669"/>
    <property type="project" value="UniProtKB-ARBA"/>
</dbReference>